<dbReference type="AlphaFoldDB" id="A0A6B9KZA3"/>
<protein>
    <submittedName>
        <fullName evidence="9">Venom S1 protease 33</fullName>
    </submittedName>
</protein>
<sequence length="307" mass="34292">MWIITPLALFFFYFCFIKAEISYLQISSEEIDSSEYGVTKGNKETTCPCGWSNKRGSRIVGGKAAQPNEFPFAVGIVDKYTGFLFCGGALITDSHVVTGAHCTWRRRVEKDPIAVALGEHDVTKESKSRVIIDVRRIIEHQNFHRVTLVNDIAILVLQEKVTFNKFIGPICLPTERKNLDHKYVRIIGWGSINNDGENSPVLKKVNLRVVPLKTCSYNYAGQVNAAAATQICTFGRRKGSCQGDSGGPLLWLDKETNRYTLLGLVSFGKNCASTIPTVNTDVFAYIDWIKRTIEATNREANVCIKKD</sequence>
<evidence type="ECO:0000256" key="2">
    <source>
        <dbReference type="ARBA" id="ARBA00022525"/>
    </source>
</evidence>
<feature type="chain" id="PRO_5025458606" evidence="7">
    <location>
        <begin position="20"/>
        <end position="307"/>
    </location>
</feature>
<dbReference type="Gene3D" id="2.40.10.10">
    <property type="entry name" value="Trypsin-like serine proteases"/>
    <property type="match status" value="1"/>
</dbReference>
<dbReference type="PROSITE" id="PS50240">
    <property type="entry name" value="TRYPSIN_DOM"/>
    <property type="match status" value="1"/>
</dbReference>
<keyword evidence="3 9" id="KW-0645">Protease</keyword>
<accession>A0A6B9KZA3</accession>
<dbReference type="SMART" id="SM00020">
    <property type="entry name" value="Tryp_SPc"/>
    <property type="match status" value="1"/>
</dbReference>
<dbReference type="InterPro" id="IPR001314">
    <property type="entry name" value="Peptidase_S1A"/>
</dbReference>
<dbReference type="CDD" id="cd00190">
    <property type="entry name" value="Tryp_SPc"/>
    <property type="match status" value="1"/>
</dbReference>
<dbReference type="InterPro" id="IPR033116">
    <property type="entry name" value="TRYPSIN_SER"/>
</dbReference>
<evidence type="ECO:0000256" key="7">
    <source>
        <dbReference type="SAM" id="SignalP"/>
    </source>
</evidence>
<keyword evidence="7" id="KW-0732">Signal</keyword>
<feature type="domain" description="Peptidase S1" evidence="8">
    <location>
        <begin position="59"/>
        <end position="294"/>
    </location>
</feature>
<proteinExistence type="evidence at transcript level"/>
<dbReference type="InterPro" id="IPR043504">
    <property type="entry name" value="Peptidase_S1_PA_chymotrypsin"/>
</dbReference>
<feature type="signal peptide" evidence="7">
    <location>
        <begin position="1"/>
        <end position="19"/>
    </location>
</feature>
<evidence type="ECO:0000256" key="1">
    <source>
        <dbReference type="ARBA" id="ARBA00004613"/>
    </source>
</evidence>
<dbReference type="EMBL" id="MN208387">
    <property type="protein sequence ID" value="QHB21576.1"/>
    <property type="molecule type" value="mRNA"/>
</dbReference>
<dbReference type="GO" id="GO:0004252">
    <property type="term" value="F:serine-type endopeptidase activity"/>
    <property type="evidence" value="ECO:0007669"/>
    <property type="project" value="InterPro"/>
</dbReference>
<dbReference type="SUPFAM" id="SSF50494">
    <property type="entry name" value="Trypsin-like serine proteases"/>
    <property type="match status" value="1"/>
</dbReference>
<keyword evidence="4" id="KW-0378">Hydrolase</keyword>
<keyword evidence="6" id="KW-1015">Disulfide bond</keyword>
<keyword evidence="5" id="KW-0720">Serine protease</keyword>
<dbReference type="PANTHER" id="PTHR24252:SF7">
    <property type="entry name" value="HYALIN"/>
    <property type="match status" value="1"/>
</dbReference>
<organism evidence="9">
    <name type="scientific">Platymeris rhadamanthus</name>
    <name type="common">Red spot assassin bug</name>
    <dbReference type="NCBI Taxonomy" id="1134088"/>
    <lineage>
        <taxon>Eukaryota</taxon>
        <taxon>Metazoa</taxon>
        <taxon>Ecdysozoa</taxon>
        <taxon>Arthropoda</taxon>
        <taxon>Hexapoda</taxon>
        <taxon>Insecta</taxon>
        <taxon>Pterygota</taxon>
        <taxon>Neoptera</taxon>
        <taxon>Paraneoptera</taxon>
        <taxon>Hemiptera</taxon>
        <taxon>Heteroptera</taxon>
        <taxon>Panheteroptera</taxon>
        <taxon>Cimicomorpha</taxon>
        <taxon>Reduviidae</taxon>
        <taxon>Platymeris</taxon>
    </lineage>
</organism>
<evidence type="ECO:0000313" key="9">
    <source>
        <dbReference type="EMBL" id="QHB21576.1"/>
    </source>
</evidence>
<evidence type="ECO:0000259" key="8">
    <source>
        <dbReference type="PROSITE" id="PS50240"/>
    </source>
</evidence>
<evidence type="ECO:0000256" key="6">
    <source>
        <dbReference type="ARBA" id="ARBA00023157"/>
    </source>
</evidence>
<evidence type="ECO:0000256" key="4">
    <source>
        <dbReference type="ARBA" id="ARBA00022801"/>
    </source>
</evidence>
<dbReference type="InterPro" id="IPR009003">
    <property type="entry name" value="Peptidase_S1_PA"/>
</dbReference>
<dbReference type="Pfam" id="PF00089">
    <property type="entry name" value="Trypsin"/>
    <property type="match status" value="1"/>
</dbReference>
<name>A0A6B9KZA3_PLARH</name>
<dbReference type="FunFam" id="2.40.10.10:FF:000015">
    <property type="entry name" value="Atrial natriuretic peptide-converting enzyme"/>
    <property type="match status" value="1"/>
</dbReference>
<dbReference type="InterPro" id="IPR001254">
    <property type="entry name" value="Trypsin_dom"/>
</dbReference>
<dbReference type="GO" id="GO:0005576">
    <property type="term" value="C:extracellular region"/>
    <property type="evidence" value="ECO:0007669"/>
    <property type="project" value="UniProtKB-SubCell"/>
</dbReference>
<reference evidence="9" key="1">
    <citation type="journal article" date="2019" name="Toxins">
        <title>Missiles of mass disruption: composition and glandular origin of venom used as a projectile defensive weapon by the assassin bug Platymeris rhadamanthus.</title>
        <authorList>
            <person name="Walker A.A."/>
            <person name="Robinson S.D."/>
            <person name="Undheim E.A.B."/>
            <person name="Jin J."/>
            <person name="Han X."/>
            <person name="Fry B.G."/>
            <person name="Vetter I."/>
            <person name="King G.F."/>
        </authorList>
    </citation>
    <scope>NUCLEOTIDE SEQUENCE</scope>
    <source>
        <tissue evidence="9">Venom glands</tissue>
    </source>
</reference>
<dbReference type="PROSITE" id="PS00135">
    <property type="entry name" value="TRYPSIN_SER"/>
    <property type="match status" value="1"/>
</dbReference>
<keyword evidence="2" id="KW-0964">Secreted</keyword>
<dbReference type="PRINTS" id="PR00722">
    <property type="entry name" value="CHYMOTRYPSIN"/>
</dbReference>
<comment type="subcellular location">
    <subcellularLocation>
        <location evidence="1">Secreted</location>
    </subcellularLocation>
</comment>
<evidence type="ECO:0000256" key="3">
    <source>
        <dbReference type="ARBA" id="ARBA00022670"/>
    </source>
</evidence>
<dbReference type="PANTHER" id="PTHR24252">
    <property type="entry name" value="ACROSIN-RELATED"/>
    <property type="match status" value="1"/>
</dbReference>
<dbReference type="GO" id="GO:0006508">
    <property type="term" value="P:proteolysis"/>
    <property type="evidence" value="ECO:0007669"/>
    <property type="project" value="UniProtKB-KW"/>
</dbReference>
<evidence type="ECO:0000256" key="5">
    <source>
        <dbReference type="ARBA" id="ARBA00022825"/>
    </source>
</evidence>